<sequence length="244" mass="28012">EVPHRRDRRPPRARRLHPPQLPLARRRRGAGPLRHGPRRRIPRHAGSVSSPPVLVLRLQRRGGEHTLRGQGARHGAAGQGDGDDRGHVPARQGLRDRRLGRPRRVARRGYRGRAAQDPGQRARRPRHLPRRLPRLPRRRDRRRRRRLPRRGRRHHGRVAGHPRHRARRRPQPPGVPGRLRLRPERHAGRRQGRCRIGGTEAALRGGADGLRQRVLQRLRRAGRRRIRPLVRGGPGLPGRGPGVV</sequence>
<dbReference type="EMBL" id="CADCVM010000212">
    <property type="protein sequence ID" value="CAA9493494.1"/>
    <property type="molecule type" value="Genomic_DNA"/>
</dbReference>
<feature type="non-terminal residue" evidence="2">
    <location>
        <position position="244"/>
    </location>
</feature>
<dbReference type="EC" id="1.3.1.14" evidence="2"/>
<organism evidence="2">
    <name type="scientific">uncultured Rubrobacteraceae bacterium</name>
    <dbReference type="NCBI Taxonomy" id="349277"/>
    <lineage>
        <taxon>Bacteria</taxon>
        <taxon>Bacillati</taxon>
        <taxon>Actinomycetota</taxon>
        <taxon>Rubrobacteria</taxon>
        <taxon>Rubrobacterales</taxon>
        <taxon>Rubrobacteraceae</taxon>
        <taxon>environmental samples</taxon>
    </lineage>
</organism>
<evidence type="ECO:0000313" key="2">
    <source>
        <dbReference type="EMBL" id="CAA9493494.1"/>
    </source>
</evidence>
<keyword evidence="2" id="KW-0560">Oxidoreductase</keyword>
<dbReference type="GO" id="GO:0004589">
    <property type="term" value="F:dihydroorotate dehydrogenase (NAD+) activity"/>
    <property type="evidence" value="ECO:0007669"/>
    <property type="project" value="UniProtKB-EC"/>
</dbReference>
<reference evidence="2" key="1">
    <citation type="submission" date="2020-02" db="EMBL/GenBank/DDBJ databases">
        <authorList>
            <person name="Meier V. D."/>
        </authorList>
    </citation>
    <scope>NUCLEOTIDE SEQUENCE</scope>
    <source>
        <strain evidence="2">AVDCRST_MAG05</strain>
    </source>
</reference>
<feature type="compositionally biased region" description="Basic residues" evidence="1">
    <location>
        <begin position="24"/>
        <end position="43"/>
    </location>
</feature>
<feature type="region of interest" description="Disordered" evidence="1">
    <location>
        <begin position="1"/>
        <end position="180"/>
    </location>
</feature>
<feature type="compositionally biased region" description="Basic residues" evidence="1">
    <location>
        <begin position="1"/>
        <end position="17"/>
    </location>
</feature>
<proteinExistence type="predicted"/>
<name>A0A6J4SGL0_9ACTN</name>
<accession>A0A6J4SGL0</accession>
<feature type="non-terminal residue" evidence="2">
    <location>
        <position position="1"/>
    </location>
</feature>
<evidence type="ECO:0000256" key="1">
    <source>
        <dbReference type="SAM" id="MobiDB-lite"/>
    </source>
</evidence>
<dbReference type="AlphaFoldDB" id="A0A6J4SGL0"/>
<gene>
    <name evidence="2" type="ORF">AVDCRST_MAG05-2021</name>
</gene>
<feature type="compositionally biased region" description="Basic residues" evidence="1">
    <location>
        <begin position="121"/>
        <end position="170"/>
    </location>
</feature>
<feature type="compositionally biased region" description="Basic and acidic residues" evidence="1">
    <location>
        <begin position="82"/>
        <end position="99"/>
    </location>
</feature>
<feature type="compositionally biased region" description="Basic residues" evidence="1">
    <location>
        <begin position="100"/>
        <end position="111"/>
    </location>
</feature>
<protein>
    <submittedName>
        <fullName evidence="2">Dihydroorotate dehydrogenase (NAD(+)), electron transfer subunit</fullName>
        <ecNumber evidence="2">1.3.1.14</ecNumber>
    </submittedName>
</protein>